<dbReference type="STRING" id="37659.GCA_000703125_02275"/>
<dbReference type="InterPro" id="IPR003723">
    <property type="entry name" value="Precorrin-6x_reduct"/>
</dbReference>
<accession>A0A2S6FXC4</accession>
<dbReference type="Proteomes" id="UP000239863">
    <property type="component" value="Unassembled WGS sequence"/>
</dbReference>
<dbReference type="GO" id="GO:0016994">
    <property type="term" value="F:precorrin-6A reductase activity"/>
    <property type="evidence" value="ECO:0007669"/>
    <property type="project" value="InterPro"/>
</dbReference>
<evidence type="ECO:0000313" key="4">
    <source>
        <dbReference type="EMBL" id="PPK48199.1"/>
    </source>
</evidence>
<dbReference type="NCBIfam" id="NF005970">
    <property type="entry name" value="PRK08057.1-4"/>
    <property type="match status" value="1"/>
</dbReference>
<comment type="pathway">
    <text evidence="1">Cofactor biosynthesis; adenosylcobalamin biosynthesis.</text>
</comment>
<dbReference type="AlphaFoldDB" id="A0A2S6FXC4"/>
<dbReference type="PANTHER" id="PTHR36925">
    <property type="entry name" value="COBALT-PRECORRIN-6A REDUCTASE"/>
    <property type="match status" value="1"/>
</dbReference>
<proteinExistence type="predicted"/>
<keyword evidence="3" id="KW-0560">Oxidoreductase</keyword>
<evidence type="ECO:0000256" key="1">
    <source>
        <dbReference type="ARBA" id="ARBA00004953"/>
    </source>
</evidence>
<organism evidence="4 5">
    <name type="scientific">Clostridium algidicarnis DSM 15099</name>
    <dbReference type="NCBI Taxonomy" id="1121295"/>
    <lineage>
        <taxon>Bacteria</taxon>
        <taxon>Bacillati</taxon>
        <taxon>Bacillota</taxon>
        <taxon>Clostridia</taxon>
        <taxon>Eubacteriales</taxon>
        <taxon>Clostridiaceae</taxon>
        <taxon>Clostridium</taxon>
    </lineage>
</organism>
<dbReference type="EMBL" id="PTIS01000009">
    <property type="protein sequence ID" value="PPK48199.1"/>
    <property type="molecule type" value="Genomic_DNA"/>
</dbReference>
<dbReference type="Pfam" id="PF02571">
    <property type="entry name" value="CbiJ"/>
    <property type="match status" value="1"/>
</dbReference>
<dbReference type="GO" id="GO:0009236">
    <property type="term" value="P:cobalamin biosynthetic process"/>
    <property type="evidence" value="ECO:0007669"/>
    <property type="project" value="UniProtKB-UniPathway"/>
</dbReference>
<evidence type="ECO:0000313" key="5">
    <source>
        <dbReference type="Proteomes" id="UP000239863"/>
    </source>
</evidence>
<sequence length="254" mass="28923">MIGLILGTSEGKKLLSLINKYTEDIFVSTATEYGGELLKEYKYKHINTKPLDKDKLEAMMIKYNIKILIDASHPYAEVVTKNAMEVCEKQNITYIRYERKSTIDKYKDYHKLILVEDYQILEEELKYLKGNILNTTGSRNINKFTSMNIENRIIHRVLPTTESIDICLKSGATVENIIAIKGPLDKALNKAFIEAFDAKIIVMKDSGVQGGTIEKIEAAIELDLWVVVIGRKDKPNCICFNDETKLSEYLSSIL</sequence>
<dbReference type="UniPathway" id="UPA00148"/>
<evidence type="ECO:0000256" key="3">
    <source>
        <dbReference type="ARBA" id="ARBA00023002"/>
    </source>
</evidence>
<protein>
    <submittedName>
        <fullName evidence="4">Precorrin-6A/cobalt-precorrin-6A reductase</fullName>
    </submittedName>
</protein>
<evidence type="ECO:0000256" key="2">
    <source>
        <dbReference type="ARBA" id="ARBA00022573"/>
    </source>
</evidence>
<name>A0A2S6FXC4_9CLOT</name>
<dbReference type="NCBIfam" id="TIGR00715">
    <property type="entry name" value="precor6x_red"/>
    <property type="match status" value="1"/>
</dbReference>
<dbReference type="RefSeq" id="WP_104409991.1">
    <property type="nucleotide sequence ID" value="NZ_PTIS01000009.1"/>
</dbReference>
<dbReference type="OrthoDB" id="9780707at2"/>
<dbReference type="PANTHER" id="PTHR36925:SF1">
    <property type="entry name" value="COBALT-PRECORRIN-6A REDUCTASE"/>
    <property type="match status" value="1"/>
</dbReference>
<comment type="caution">
    <text evidence="4">The sequence shown here is derived from an EMBL/GenBank/DDBJ whole genome shotgun (WGS) entry which is preliminary data.</text>
</comment>
<reference evidence="4 5" key="1">
    <citation type="submission" date="2018-02" db="EMBL/GenBank/DDBJ databases">
        <title>Genomic Encyclopedia of Archaeal and Bacterial Type Strains, Phase II (KMG-II): from individual species to whole genera.</title>
        <authorList>
            <person name="Goeker M."/>
        </authorList>
    </citation>
    <scope>NUCLEOTIDE SEQUENCE [LARGE SCALE GENOMIC DNA]</scope>
    <source>
        <strain evidence="4 5">DSM 15099</strain>
    </source>
</reference>
<gene>
    <name evidence="4" type="ORF">BD821_10964</name>
</gene>
<dbReference type="PROSITE" id="PS51014">
    <property type="entry name" value="COBK_CBIJ"/>
    <property type="match status" value="1"/>
</dbReference>
<keyword evidence="2" id="KW-0169">Cobalamin biosynthesis</keyword>